<dbReference type="AlphaFoldDB" id="A0AAE3YUF5"/>
<evidence type="ECO:0000313" key="3">
    <source>
        <dbReference type="Proteomes" id="UP001183643"/>
    </source>
</evidence>
<dbReference type="EMBL" id="JAVDYB010000001">
    <property type="protein sequence ID" value="MDR7278619.1"/>
    <property type="molecule type" value="Genomic_DNA"/>
</dbReference>
<dbReference type="Pfam" id="PF01636">
    <property type="entry name" value="APH"/>
    <property type="match status" value="1"/>
</dbReference>
<dbReference type="InterPro" id="IPR002575">
    <property type="entry name" value="Aminoglycoside_PTrfase"/>
</dbReference>
<keyword evidence="2" id="KW-0808">Transferase</keyword>
<dbReference type="Gene3D" id="3.90.1200.10">
    <property type="match status" value="1"/>
</dbReference>
<keyword evidence="3" id="KW-1185">Reference proteome</keyword>
<evidence type="ECO:0000313" key="2">
    <source>
        <dbReference type="EMBL" id="MDR7278619.1"/>
    </source>
</evidence>
<reference evidence="2" key="1">
    <citation type="submission" date="2023-07" db="EMBL/GenBank/DDBJ databases">
        <title>Sequencing the genomes of 1000 actinobacteria strains.</title>
        <authorList>
            <person name="Klenk H.-P."/>
        </authorList>
    </citation>
    <scope>NUCLEOTIDE SEQUENCE</scope>
    <source>
        <strain evidence="2">DSM 44707</strain>
    </source>
</reference>
<gene>
    <name evidence="2" type="ORF">J2S41_005397</name>
</gene>
<name>A0AAE3YUF5_9ACTN</name>
<dbReference type="InterPro" id="IPR011009">
    <property type="entry name" value="Kinase-like_dom_sf"/>
</dbReference>
<keyword evidence="2" id="KW-0418">Kinase</keyword>
<dbReference type="GO" id="GO:0016301">
    <property type="term" value="F:kinase activity"/>
    <property type="evidence" value="ECO:0007669"/>
    <property type="project" value="UniProtKB-KW"/>
</dbReference>
<evidence type="ECO:0000259" key="1">
    <source>
        <dbReference type="Pfam" id="PF01636"/>
    </source>
</evidence>
<organism evidence="2 3">
    <name type="scientific">Catenuloplanes atrovinosus</name>
    <dbReference type="NCBI Taxonomy" id="137266"/>
    <lineage>
        <taxon>Bacteria</taxon>
        <taxon>Bacillati</taxon>
        <taxon>Actinomycetota</taxon>
        <taxon>Actinomycetes</taxon>
        <taxon>Micromonosporales</taxon>
        <taxon>Micromonosporaceae</taxon>
        <taxon>Catenuloplanes</taxon>
    </lineage>
</organism>
<protein>
    <submittedName>
        <fullName evidence="2">Aminoglycoside phosphotransferase (APT) family kinase protein</fullName>
    </submittedName>
</protein>
<dbReference type="Proteomes" id="UP001183643">
    <property type="component" value="Unassembled WGS sequence"/>
</dbReference>
<comment type="caution">
    <text evidence="2">The sequence shown here is derived from an EMBL/GenBank/DDBJ whole genome shotgun (WGS) entry which is preliminary data.</text>
</comment>
<proteinExistence type="predicted"/>
<sequence length="331" mass="35350">MGVVSLPEVPYGATALRPSWADLPEGLRAAIAARLESPVVWATTAGGGFTRGFAGVLDTGSGRRYFVKAASLSHERHLADWQYREVAITGALPEAVPAARPLWSLTAAGYYATCLEAVDGSVPRLPWSPAELNAALDAWATAADALASPPAELTAMDLPPLPGLLRHELSWWTEIVAGREPAPPMPEYAAGRREELAALERLAPDHAGGDGVIHGDLRLDNVMIDGSGRAWICDWTWCCRGAPFFDTATLLVTAHASGLDADRLFATHPTGRDVPAEALDATLAALSGYWLTRAESGPSSASPYIRGHQRWSGEMALHWLATRRGWLAPGH</sequence>
<dbReference type="RefSeq" id="WP_310371642.1">
    <property type="nucleotide sequence ID" value="NZ_JAVDYB010000001.1"/>
</dbReference>
<accession>A0AAE3YUF5</accession>
<dbReference type="SUPFAM" id="SSF56112">
    <property type="entry name" value="Protein kinase-like (PK-like)"/>
    <property type="match status" value="1"/>
</dbReference>
<feature type="domain" description="Aminoglycoside phosphotransferase" evidence="1">
    <location>
        <begin position="59"/>
        <end position="257"/>
    </location>
</feature>